<evidence type="ECO:0000313" key="2">
    <source>
        <dbReference type="EMBL" id="SUM47658.1"/>
    </source>
</evidence>
<sequence length="304" mass="35554">MIYRDIEVVSGFNTYRLSDNPFTFDRLKVISFNVGDLERDNQFETIDKLNGRFQTATIEESRKATLLIEYNVDKMAHAIHLRNQLADLFKGRFFIRELVPSIVEIPFQGFNEPDFEFPLNYASGMQLELMLSSISDFDTNKTTGEIEVVFETAENPYYESIGRSLQLEKLDSPYLWSSDMRIEMPLESSKRTYTFLNIRSGDVFYHGTQPIDQFTFDRTVTIVLGKDTDKFSWNLEHSEVMTIEGLKLKAGDTIKYNGLQTFRNGVAIDEYTRLSQPFFKYGYNYFNINQSVQKIVFDMKFYNR</sequence>
<evidence type="ECO:0000313" key="1">
    <source>
        <dbReference type="EMBL" id="SUM47245.1"/>
    </source>
</evidence>
<dbReference type="AlphaFoldDB" id="A0A380G838"/>
<protein>
    <submittedName>
        <fullName evidence="1">Phage tail protein</fullName>
    </submittedName>
</protein>
<organism evidence="1 3">
    <name type="scientific">Staphylococcus intermedius NCTC 11048</name>
    <dbReference type="NCBI Taxonomy" id="1141106"/>
    <lineage>
        <taxon>Bacteria</taxon>
        <taxon>Bacillati</taxon>
        <taxon>Bacillota</taxon>
        <taxon>Bacilli</taxon>
        <taxon>Bacillales</taxon>
        <taxon>Staphylococcaceae</taxon>
        <taxon>Staphylococcus</taxon>
        <taxon>Staphylococcus intermedius group</taxon>
    </lineage>
</organism>
<keyword evidence="3" id="KW-1185">Reference proteome</keyword>
<gene>
    <name evidence="1" type="ORF">NCTC11048_02318</name>
    <name evidence="2" type="ORF">NCTC11048_02743</name>
</gene>
<evidence type="ECO:0000313" key="3">
    <source>
        <dbReference type="Proteomes" id="UP000255549"/>
    </source>
</evidence>
<name>A0A380G838_STAIN</name>
<dbReference type="EMBL" id="UHDP01000003">
    <property type="protein sequence ID" value="SUM47245.1"/>
    <property type="molecule type" value="Genomic_DNA"/>
</dbReference>
<dbReference type="Proteomes" id="UP000255549">
    <property type="component" value="Unassembled WGS sequence"/>
</dbReference>
<proteinExistence type="predicted"/>
<dbReference type="OrthoDB" id="2194642at2"/>
<dbReference type="EMBL" id="UHDP01000003">
    <property type="protein sequence ID" value="SUM47658.1"/>
    <property type="molecule type" value="Genomic_DNA"/>
</dbReference>
<reference evidence="1 3" key="1">
    <citation type="submission" date="2018-06" db="EMBL/GenBank/DDBJ databases">
        <authorList>
            <consortium name="Pathogen Informatics"/>
            <person name="Doyle S."/>
        </authorList>
    </citation>
    <scope>NUCLEOTIDE SEQUENCE [LARGE SCALE GENOMIC DNA]</scope>
    <source>
        <strain evidence="3">NCTC 11048</strain>
        <strain evidence="1">NCTC11048</strain>
    </source>
</reference>
<accession>A0A380G838</accession>